<organism evidence="4 5">
    <name type="scientific">Aspergillus bertholletiae</name>
    <dbReference type="NCBI Taxonomy" id="1226010"/>
    <lineage>
        <taxon>Eukaryota</taxon>
        <taxon>Fungi</taxon>
        <taxon>Dikarya</taxon>
        <taxon>Ascomycota</taxon>
        <taxon>Pezizomycotina</taxon>
        <taxon>Eurotiomycetes</taxon>
        <taxon>Eurotiomycetidae</taxon>
        <taxon>Eurotiales</taxon>
        <taxon>Aspergillaceae</taxon>
        <taxon>Aspergillus</taxon>
        <taxon>Aspergillus subgen. Circumdati</taxon>
    </lineage>
</organism>
<protein>
    <submittedName>
        <fullName evidence="4">Uncharacterized protein</fullName>
    </submittedName>
</protein>
<dbReference type="Gene3D" id="3.40.50.720">
    <property type="entry name" value="NAD(P)-binding Rossmann-like Domain"/>
    <property type="match status" value="1"/>
</dbReference>
<evidence type="ECO:0000313" key="4">
    <source>
        <dbReference type="EMBL" id="KAE8381356.1"/>
    </source>
</evidence>
<dbReference type="EMBL" id="ML736172">
    <property type="protein sequence ID" value="KAE8381356.1"/>
    <property type="molecule type" value="Genomic_DNA"/>
</dbReference>
<dbReference type="InterPro" id="IPR011032">
    <property type="entry name" value="GroES-like_sf"/>
</dbReference>
<dbReference type="GO" id="GO:0046872">
    <property type="term" value="F:metal ion binding"/>
    <property type="evidence" value="ECO:0007669"/>
    <property type="project" value="UniProtKB-KW"/>
</dbReference>
<dbReference type="AlphaFoldDB" id="A0A5N7BHV2"/>
<dbReference type="PANTHER" id="PTHR42813">
    <property type="entry name" value="ZINC-TYPE ALCOHOL DEHYDROGENASE-LIKE"/>
    <property type="match status" value="1"/>
</dbReference>
<evidence type="ECO:0000256" key="3">
    <source>
        <dbReference type="ARBA" id="ARBA00022833"/>
    </source>
</evidence>
<proteinExistence type="predicted"/>
<dbReference type="OrthoDB" id="256333at2759"/>
<reference evidence="4 5" key="1">
    <citation type="submission" date="2019-04" db="EMBL/GenBank/DDBJ databases">
        <title>Friends and foes A comparative genomics studyof 23 Aspergillus species from section Flavi.</title>
        <authorList>
            <consortium name="DOE Joint Genome Institute"/>
            <person name="Kjaerbolling I."/>
            <person name="Vesth T."/>
            <person name="Frisvad J.C."/>
            <person name="Nybo J.L."/>
            <person name="Theobald S."/>
            <person name="Kildgaard S."/>
            <person name="Isbrandt T."/>
            <person name="Kuo A."/>
            <person name="Sato A."/>
            <person name="Lyhne E.K."/>
            <person name="Kogle M.E."/>
            <person name="Wiebenga A."/>
            <person name="Kun R.S."/>
            <person name="Lubbers R.J."/>
            <person name="Makela M.R."/>
            <person name="Barry K."/>
            <person name="Chovatia M."/>
            <person name="Clum A."/>
            <person name="Daum C."/>
            <person name="Haridas S."/>
            <person name="He G."/>
            <person name="LaButti K."/>
            <person name="Lipzen A."/>
            <person name="Mondo S."/>
            <person name="Riley R."/>
            <person name="Salamov A."/>
            <person name="Simmons B.A."/>
            <person name="Magnuson J.K."/>
            <person name="Henrissat B."/>
            <person name="Mortensen U.H."/>
            <person name="Larsen T.O."/>
            <person name="Devries R.P."/>
            <person name="Grigoriev I.V."/>
            <person name="Machida M."/>
            <person name="Baker S.E."/>
            <person name="Andersen M.R."/>
        </authorList>
    </citation>
    <scope>NUCLEOTIDE SEQUENCE [LARGE SCALE GENOMIC DNA]</scope>
    <source>
        <strain evidence="4 5">IBT 29228</strain>
    </source>
</reference>
<name>A0A5N7BHV2_9EURO</name>
<evidence type="ECO:0000313" key="5">
    <source>
        <dbReference type="Proteomes" id="UP000326198"/>
    </source>
</evidence>
<evidence type="ECO:0000256" key="2">
    <source>
        <dbReference type="ARBA" id="ARBA00022723"/>
    </source>
</evidence>
<keyword evidence="5" id="KW-1185">Reference proteome</keyword>
<dbReference type="Gene3D" id="3.90.180.10">
    <property type="entry name" value="Medium-chain alcohol dehydrogenases, catalytic domain"/>
    <property type="match status" value="2"/>
</dbReference>
<evidence type="ECO:0000256" key="1">
    <source>
        <dbReference type="ARBA" id="ARBA00001947"/>
    </source>
</evidence>
<gene>
    <name evidence="4" type="ORF">BDV26DRAFT_278916</name>
</gene>
<comment type="cofactor">
    <cofactor evidence="1">
        <name>Zn(2+)</name>
        <dbReference type="ChEBI" id="CHEBI:29105"/>
    </cofactor>
</comment>
<keyword evidence="3" id="KW-0862">Zinc</keyword>
<dbReference type="Proteomes" id="UP000326198">
    <property type="component" value="Unassembled WGS sequence"/>
</dbReference>
<dbReference type="SUPFAM" id="SSF50129">
    <property type="entry name" value="GroES-like"/>
    <property type="match status" value="1"/>
</dbReference>
<sequence>MRNKDKTMRSVVFDGQPFEIYVRDIPKANVIRQTDTVVRVTSAVICGTNLHNNHTMGIIKQVGADVDLVKVRDRVIIPDFPDGVGLDLEPAINPPITFYRQSDQFSDLRGCQAEFVRVPLAGKSLIVLGEEYDEIADKDLVLLSDIFPTAWSGFEAGDKIAILGAGALPLEPFRSTSQRANRRLR</sequence>
<accession>A0A5N7BHV2</accession>
<keyword evidence="2" id="KW-0479">Metal-binding</keyword>